<evidence type="ECO:0000313" key="11">
    <source>
        <dbReference type="Proteomes" id="UP000054498"/>
    </source>
</evidence>
<dbReference type="PROSITE" id="PS50192">
    <property type="entry name" value="T_SNARE"/>
    <property type="match status" value="1"/>
</dbReference>
<keyword evidence="3 8" id="KW-0812">Transmembrane</keyword>
<evidence type="ECO:0000256" key="8">
    <source>
        <dbReference type="SAM" id="Phobius"/>
    </source>
</evidence>
<dbReference type="SUPFAM" id="SSF58038">
    <property type="entry name" value="SNARE fusion complex"/>
    <property type="match status" value="1"/>
</dbReference>
<evidence type="ECO:0000259" key="9">
    <source>
        <dbReference type="PROSITE" id="PS50192"/>
    </source>
</evidence>
<evidence type="ECO:0000256" key="6">
    <source>
        <dbReference type="ARBA" id="ARBA00023136"/>
    </source>
</evidence>
<dbReference type="CDD" id="cd15841">
    <property type="entry name" value="SNARE_Qc"/>
    <property type="match status" value="1"/>
</dbReference>
<keyword evidence="5 8" id="KW-1133">Transmembrane helix</keyword>
<keyword evidence="11" id="KW-1185">Reference proteome</keyword>
<dbReference type="GO" id="GO:0016020">
    <property type="term" value="C:membrane"/>
    <property type="evidence" value="ECO:0007669"/>
    <property type="project" value="UniProtKB-SubCell"/>
</dbReference>
<dbReference type="GO" id="GO:0005737">
    <property type="term" value="C:cytoplasm"/>
    <property type="evidence" value="ECO:0007669"/>
    <property type="project" value="UniProtKB-ARBA"/>
</dbReference>
<feature type="transmembrane region" description="Helical" evidence="8">
    <location>
        <begin position="81"/>
        <end position="98"/>
    </location>
</feature>
<dbReference type="STRING" id="145388.A0A0D2MXI1"/>
<evidence type="ECO:0000256" key="4">
    <source>
        <dbReference type="ARBA" id="ARBA00022927"/>
    </source>
</evidence>
<gene>
    <name evidence="10" type="ORF">MNEG_0783</name>
</gene>
<dbReference type="OrthoDB" id="261831at2759"/>
<dbReference type="GeneID" id="25726901"/>
<dbReference type="PANTHER" id="PTHR12791">
    <property type="entry name" value="GOLGI SNARE BET1-RELATED"/>
    <property type="match status" value="1"/>
</dbReference>
<keyword evidence="7" id="KW-0175">Coiled coil</keyword>
<feature type="domain" description="T-SNARE coiled-coil homology" evidence="9">
    <location>
        <begin position="21"/>
        <end position="76"/>
    </location>
</feature>
<comment type="subcellular location">
    <subcellularLocation>
        <location evidence="1">Membrane</location>
        <topology evidence="1">Single-pass membrane protein</topology>
    </subcellularLocation>
</comment>
<evidence type="ECO:0000256" key="3">
    <source>
        <dbReference type="ARBA" id="ARBA00022692"/>
    </source>
</evidence>
<keyword evidence="4" id="KW-0653">Protein transport</keyword>
<keyword evidence="6 8" id="KW-0472">Membrane</keyword>
<organism evidence="10 11">
    <name type="scientific">Monoraphidium neglectum</name>
    <dbReference type="NCBI Taxonomy" id="145388"/>
    <lineage>
        <taxon>Eukaryota</taxon>
        <taxon>Viridiplantae</taxon>
        <taxon>Chlorophyta</taxon>
        <taxon>core chlorophytes</taxon>
        <taxon>Chlorophyceae</taxon>
        <taxon>CS clade</taxon>
        <taxon>Sphaeropleales</taxon>
        <taxon>Selenastraceae</taxon>
        <taxon>Monoraphidium</taxon>
    </lineage>
</organism>
<feature type="coiled-coil region" evidence="7">
    <location>
        <begin position="24"/>
        <end position="79"/>
    </location>
</feature>
<evidence type="ECO:0000256" key="2">
    <source>
        <dbReference type="ARBA" id="ARBA00022448"/>
    </source>
</evidence>
<evidence type="ECO:0000313" key="10">
    <source>
        <dbReference type="EMBL" id="KIZ07170.1"/>
    </source>
</evidence>
<reference evidence="10 11" key="1">
    <citation type="journal article" date="2013" name="BMC Genomics">
        <title>Reconstruction of the lipid metabolism for the microalga Monoraphidium neglectum from its genome sequence reveals characteristics suitable for biofuel production.</title>
        <authorList>
            <person name="Bogen C."/>
            <person name="Al-Dilaimi A."/>
            <person name="Albersmeier A."/>
            <person name="Wichmann J."/>
            <person name="Grundmann M."/>
            <person name="Rupp O."/>
            <person name="Lauersen K.J."/>
            <person name="Blifernez-Klassen O."/>
            <person name="Kalinowski J."/>
            <person name="Goesmann A."/>
            <person name="Mussgnug J.H."/>
            <person name="Kruse O."/>
        </authorList>
    </citation>
    <scope>NUCLEOTIDE SEQUENCE [LARGE SCALE GENOMIC DNA]</scope>
    <source>
        <strain evidence="10 11">SAG 48.87</strain>
    </source>
</reference>
<proteinExistence type="predicted"/>
<dbReference type="AlphaFoldDB" id="A0A0D2MXI1"/>
<dbReference type="EMBL" id="KK100287">
    <property type="protein sequence ID" value="KIZ07170.1"/>
    <property type="molecule type" value="Genomic_DNA"/>
</dbReference>
<dbReference type="RefSeq" id="XP_013906189.1">
    <property type="nucleotide sequence ID" value="XM_014050735.1"/>
</dbReference>
<evidence type="ECO:0000256" key="7">
    <source>
        <dbReference type="SAM" id="Coils"/>
    </source>
</evidence>
<dbReference type="Proteomes" id="UP000054498">
    <property type="component" value="Unassembled WGS sequence"/>
</dbReference>
<accession>A0A0D2MXI1</accession>
<dbReference type="GO" id="GO:0015031">
    <property type="term" value="P:protein transport"/>
    <property type="evidence" value="ECO:0007669"/>
    <property type="project" value="UniProtKB-KW"/>
</dbReference>
<evidence type="ECO:0000256" key="1">
    <source>
        <dbReference type="ARBA" id="ARBA00004167"/>
    </source>
</evidence>
<keyword evidence="2" id="KW-0813">Transport</keyword>
<protein>
    <submittedName>
        <fullName evidence="10">Qc-SNARE protein, SFT1 family</fullName>
    </submittedName>
</protein>
<evidence type="ECO:0000256" key="5">
    <source>
        <dbReference type="ARBA" id="ARBA00022989"/>
    </source>
</evidence>
<sequence>MPARVPSDQLQISIDPQFNYDSQLQDLRNDVKKIKQLAYAIEDERKLQGADINTLEEYMEKAQMMLKKASRRLTAVSKQSRSFLMLWVVLFGLGLFFVV</sequence>
<name>A0A0D2MXI1_9CHLO</name>
<dbReference type="GO" id="GO:0012505">
    <property type="term" value="C:endomembrane system"/>
    <property type="evidence" value="ECO:0007669"/>
    <property type="project" value="UniProtKB-ARBA"/>
</dbReference>
<dbReference type="InterPro" id="IPR000727">
    <property type="entry name" value="T_SNARE_dom"/>
</dbReference>
<dbReference type="KEGG" id="mng:MNEG_0783"/>
<dbReference type="Gene3D" id="1.20.5.110">
    <property type="match status" value="1"/>
</dbReference>